<dbReference type="WBParaSite" id="ES5_v2.g13260.t1">
    <property type="protein sequence ID" value="ES5_v2.g13260.t1"/>
    <property type="gene ID" value="ES5_v2.g13260"/>
</dbReference>
<name>A0AC34F7K1_9BILA</name>
<evidence type="ECO:0000313" key="1">
    <source>
        <dbReference type="Proteomes" id="UP000887579"/>
    </source>
</evidence>
<protein>
    <submittedName>
        <fullName evidence="2">Uncharacterized protein</fullName>
    </submittedName>
</protein>
<proteinExistence type="predicted"/>
<evidence type="ECO:0000313" key="2">
    <source>
        <dbReference type="WBParaSite" id="ES5_v2.g13260.t1"/>
    </source>
</evidence>
<reference evidence="2" key="1">
    <citation type="submission" date="2022-11" db="UniProtKB">
        <authorList>
            <consortium name="WormBaseParasite"/>
        </authorList>
    </citation>
    <scope>IDENTIFICATION</scope>
</reference>
<organism evidence="1 2">
    <name type="scientific">Panagrolaimus sp. ES5</name>
    <dbReference type="NCBI Taxonomy" id="591445"/>
    <lineage>
        <taxon>Eukaryota</taxon>
        <taxon>Metazoa</taxon>
        <taxon>Ecdysozoa</taxon>
        <taxon>Nematoda</taxon>
        <taxon>Chromadorea</taxon>
        <taxon>Rhabditida</taxon>
        <taxon>Tylenchina</taxon>
        <taxon>Panagrolaimomorpha</taxon>
        <taxon>Panagrolaimoidea</taxon>
        <taxon>Panagrolaimidae</taxon>
        <taxon>Panagrolaimus</taxon>
    </lineage>
</organism>
<sequence>MAKMENILLKPLKKRFIPLSSDEDDDEAIYQPLFGRKNLEVPRSHYGRSTSLSPIAQSPVPSPIEDIENPELRSAPPSRDSSRSSKAKTKHLDWCQEEDCEICEYLINRKRSKFFFSSGVVADSSRYNANIHTLNKSMSSQGRSKSVDPTRQKPYFAKKLAQLDAAMKIVAAKVDQNVWEEKYLEAEELQSVMIWLRSVNRKLRKMLEKREKHVANYDFKAAQKAKEEYEAELKEVVDLTRIQHLLSPTEYSTLLSLKK</sequence>
<dbReference type="Proteomes" id="UP000887579">
    <property type="component" value="Unplaced"/>
</dbReference>
<accession>A0AC34F7K1</accession>